<comment type="caution">
    <text evidence="1">The sequence shown here is derived from an EMBL/GenBank/DDBJ whole genome shotgun (WGS) entry which is preliminary data.</text>
</comment>
<dbReference type="InterPro" id="IPR036869">
    <property type="entry name" value="J_dom_sf"/>
</dbReference>
<name>A0ABD3P336_9STRA</name>
<dbReference type="Proteomes" id="UP001530400">
    <property type="component" value="Unassembled WGS sequence"/>
</dbReference>
<evidence type="ECO:0008006" key="3">
    <source>
        <dbReference type="Google" id="ProtNLM"/>
    </source>
</evidence>
<proteinExistence type="predicted"/>
<accession>A0ABD3P336</accession>
<sequence length="214" mass="24407">MSTRTAISAKRARETLVRLLFHGDTTIYSYAALKQAYLTRAHSLHPDKNRHVRGGAACGDGAIHRSESRNKEFIELKHAWEEYDKIMKLNKLSKSTAGVVQAYDTSEEEASFTLFGVGCSFADSPSEREHRNEIMEQACRGWFSSGDLATGMLESNASHSTSLNDVNLRLDSSRKREVEIRIVEDHLFIHQTERKVHKSNKTSLVQDLDRWRKR</sequence>
<evidence type="ECO:0000313" key="2">
    <source>
        <dbReference type="Proteomes" id="UP001530400"/>
    </source>
</evidence>
<gene>
    <name evidence="1" type="ORF">ACHAWO_004023</name>
</gene>
<protein>
    <recommendedName>
        <fullName evidence="3">J domain-containing protein</fullName>
    </recommendedName>
</protein>
<evidence type="ECO:0000313" key="1">
    <source>
        <dbReference type="EMBL" id="KAL3782177.1"/>
    </source>
</evidence>
<dbReference type="AlphaFoldDB" id="A0ABD3P336"/>
<keyword evidence="2" id="KW-1185">Reference proteome</keyword>
<dbReference type="EMBL" id="JALLPJ020000818">
    <property type="protein sequence ID" value="KAL3782177.1"/>
    <property type="molecule type" value="Genomic_DNA"/>
</dbReference>
<organism evidence="1 2">
    <name type="scientific">Cyclotella atomus</name>
    <dbReference type="NCBI Taxonomy" id="382360"/>
    <lineage>
        <taxon>Eukaryota</taxon>
        <taxon>Sar</taxon>
        <taxon>Stramenopiles</taxon>
        <taxon>Ochrophyta</taxon>
        <taxon>Bacillariophyta</taxon>
        <taxon>Coscinodiscophyceae</taxon>
        <taxon>Thalassiosirophycidae</taxon>
        <taxon>Stephanodiscales</taxon>
        <taxon>Stephanodiscaceae</taxon>
        <taxon>Cyclotella</taxon>
    </lineage>
</organism>
<dbReference type="SUPFAM" id="SSF46565">
    <property type="entry name" value="Chaperone J-domain"/>
    <property type="match status" value="1"/>
</dbReference>
<reference evidence="1 2" key="1">
    <citation type="submission" date="2024-10" db="EMBL/GenBank/DDBJ databases">
        <title>Updated reference genomes for cyclostephanoid diatoms.</title>
        <authorList>
            <person name="Roberts W.R."/>
            <person name="Alverson A.J."/>
        </authorList>
    </citation>
    <scope>NUCLEOTIDE SEQUENCE [LARGE SCALE GENOMIC DNA]</scope>
    <source>
        <strain evidence="1 2">AJA010-31</strain>
    </source>
</reference>